<dbReference type="GO" id="GO:0032786">
    <property type="term" value="P:positive regulation of DNA-templated transcription, elongation"/>
    <property type="evidence" value="ECO:0007669"/>
    <property type="project" value="InterPro"/>
</dbReference>
<dbReference type="PROSITE" id="PS51391">
    <property type="entry name" value="CID"/>
    <property type="match status" value="1"/>
</dbReference>
<dbReference type="InterPro" id="IPR024638">
    <property type="entry name" value="Ctk3_N"/>
</dbReference>
<dbReference type="Gene3D" id="1.25.40.90">
    <property type="match status" value="1"/>
</dbReference>
<sequence length="249" mass="28845">MDPFQVRMEFLDLLKRLNASQQSIRKVVGFALRYATKCPDDIWDCVMTECAKEAPSARINMLFMLDAFLADDFQNNSDVAVYRALAVRDLKALVDMVVPANSWDAVINAGSTRQILMSWKSKHIFDPEFLSQLITIIEDRVQSIRASGHTMPDLPRVSHTDILRRIEEDRERHKRIRENCWKLPPMSYLFSFNAPSEYADTNNAISLEFEQQWERVSEINEDDLNDVREDVAHWWGDNAHDTTNNVPVP</sequence>
<dbReference type="PANTHER" id="PTHR28291:SF1">
    <property type="entry name" value="CTD KINASE SUBUNIT GAMMA"/>
    <property type="match status" value="1"/>
</dbReference>
<dbReference type="EMBL" id="LT671821">
    <property type="protein sequence ID" value="SHO76426.1"/>
    <property type="molecule type" value="Genomic_DNA"/>
</dbReference>
<dbReference type="OrthoDB" id="21266at2759"/>
<gene>
    <name evidence="2" type="ORF">MSYG_0764</name>
</gene>
<dbReference type="Pfam" id="PF12350">
    <property type="entry name" value="CTK3_C"/>
    <property type="match status" value="1"/>
</dbReference>
<dbReference type="STRING" id="1230383.A0A1M8A1S1"/>
<feature type="domain" description="CID" evidence="1">
    <location>
        <begin position="2"/>
        <end position="141"/>
    </location>
</feature>
<dbReference type="InterPro" id="IPR024637">
    <property type="entry name" value="Ctk3_C"/>
</dbReference>
<dbReference type="AlphaFoldDB" id="A0A1M8A1S1"/>
<evidence type="ECO:0000313" key="2">
    <source>
        <dbReference type="EMBL" id="SHO76426.1"/>
    </source>
</evidence>
<dbReference type="OMA" id="DMGEDLH"/>
<organism evidence="2 3">
    <name type="scientific">Malassezia sympodialis (strain ATCC 42132)</name>
    <name type="common">Atopic eczema-associated yeast</name>
    <dbReference type="NCBI Taxonomy" id="1230383"/>
    <lineage>
        <taxon>Eukaryota</taxon>
        <taxon>Fungi</taxon>
        <taxon>Dikarya</taxon>
        <taxon>Basidiomycota</taxon>
        <taxon>Ustilaginomycotina</taxon>
        <taxon>Malasseziomycetes</taxon>
        <taxon>Malasseziales</taxon>
        <taxon>Malasseziaceae</taxon>
        <taxon>Malassezia</taxon>
    </lineage>
</organism>
<dbReference type="InterPro" id="IPR008942">
    <property type="entry name" value="ENTH_VHS"/>
</dbReference>
<dbReference type="InterPro" id="IPR006569">
    <property type="entry name" value="CID_dom"/>
</dbReference>
<dbReference type="Pfam" id="PF12243">
    <property type="entry name" value="CTK3"/>
    <property type="match status" value="1"/>
</dbReference>
<accession>A0A1M8A1S1</accession>
<name>A0A1M8A1S1_MALS4</name>
<evidence type="ECO:0000259" key="1">
    <source>
        <dbReference type="PROSITE" id="PS51391"/>
    </source>
</evidence>
<protein>
    <recommendedName>
        <fullName evidence="1">CID domain-containing protein</fullName>
    </recommendedName>
</protein>
<dbReference type="PANTHER" id="PTHR28291">
    <property type="entry name" value="CTD KINASE SUBUNIT GAMMA"/>
    <property type="match status" value="1"/>
</dbReference>
<dbReference type="GO" id="GO:0070692">
    <property type="term" value="C:CTDK-1 complex"/>
    <property type="evidence" value="ECO:0007669"/>
    <property type="project" value="InterPro"/>
</dbReference>
<reference evidence="3" key="1">
    <citation type="journal article" date="2017" name="Nucleic Acids Res.">
        <title>Proteogenomics produces comprehensive and highly accurate protein-coding gene annotation in a complete genome assembly of Malassezia sympodialis.</title>
        <authorList>
            <person name="Zhu Y."/>
            <person name="Engstroem P.G."/>
            <person name="Tellgren-Roth C."/>
            <person name="Baudo C.D."/>
            <person name="Kennell J.C."/>
            <person name="Sun S."/>
            <person name="Billmyre R.B."/>
            <person name="Schroeder M.S."/>
            <person name="Andersson A."/>
            <person name="Holm T."/>
            <person name="Sigurgeirsson B."/>
            <person name="Wu G."/>
            <person name="Sankaranarayanan S.R."/>
            <person name="Siddharthan R."/>
            <person name="Sanyal K."/>
            <person name="Lundeberg J."/>
            <person name="Nystedt B."/>
            <person name="Boekhout T."/>
            <person name="Dawson T.L. Jr."/>
            <person name="Heitman J."/>
            <person name="Scheynius A."/>
            <person name="Lehtioe J."/>
        </authorList>
    </citation>
    <scope>NUCLEOTIDE SEQUENCE [LARGE SCALE GENOMIC DNA]</scope>
    <source>
        <strain evidence="3">ATCC 42132</strain>
    </source>
</reference>
<proteinExistence type="predicted"/>
<dbReference type="VEuPathDB" id="FungiDB:MSYG_0764"/>
<evidence type="ECO:0000313" key="3">
    <source>
        <dbReference type="Proteomes" id="UP000186303"/>
    </source>
</evidence>
<dbReference type="GO" id="GO:0045943">
    <property type="term" value="P:positive regulation of transcription by RNA polymerase I"/>
    <property type="evidence" value="ECO:0007669"/>
    <property type="project" value="TreeGrafter"/>
</dbReference>
<dbReference type="Proteomes" id="UP000186303">
    <property type="component" value="Chromosome 1"/>
</dbReference>
<keyword evidence="3" id="KW-1185">Reference proteome</keyword>
<dbReference type="InterPro" id="IPR042326">
    <property type="entry name" value="Ctk3"/>
</dbReference>